<reference evidence="3" key="1">
    <citation type="submission" date="2020-05" db="EMBL/GenBank/DDBJ databases">
        <authorList>
            <person name="Chiriac C."/>
            <person name="Salcher M."/>
            <person name="Ghai R."/>
            <person name="Kavagutti S V."/>
        </authorList>
    </citation>
    <scope>NUCLEOTIDE SEQUENCE</scope>
</reference>
<dbReference type="Gene3D" id="3.40.50.720">
    <property type="entry name" value="NAD(P)-binding Rossmann-like Domain"/>
    <property type="match status" value="1"/>
</dbReference>
<dbReference type="PANTHER" id="PTHR24321:SF8">
    <property type="entry name" value="ESTRADIOL 17-BETA-DEHYDROGENASE 8-RELATED"/>
    <property type="match status" value="1"/>
</dbReference>
<dbReference type="GO" id="GO:0016491">
    <property type="term" value="F:oxidoreductase activity"/>
    <property type="evidence" value="ECO:0007669"/>
    <property type="project" value="UniProtKB-KW"/>
</dbReference>
<sequence>MAAWVEGGPVAVVTGAGTGIGQATARMLHSRGHAVVAVDIAPQALAWAEGIPGFACVFGDVSQEAVNIAMVESAVTTFGRLDAVVLNAGIASRSDWEADDALEVFDRIMAVNVRGVVQGIRATAPTMAAGGGGSIVVIGSTSGIRADPNRWAYDASKAAAINLARAAALDWASRGVRVNVAAPGPTMTPILQGGRITPEHLAELTRPIPLQRMAEPDEQAEVICFLVSPAASFVTGAVYMCDGGITANVGIFPPRAKD</sequence>
<dbReference type="FunFam" id="3.40.50.720:FF:000084">
    <property type="entry name" value="Short-chain dehydrogenase reductase"/>
    <property type="match status" value="1"/>
</dbReference>
<keyword evidence="2" id="KW-0560">Oxidoreductase</keyword>
<proteinExistence type="inferred from homology"/>
<dbReference type="PANTHER" id="PTHR24321">
    <property type="entry name" value="DEHYDROGENASES, SHORT CHAIN"/>
    <property type="match status" value="1"/>
</dbReference>
<accession>A0A6J7CK79</accession>
<dbReference type="InterPro" id="IPR002347">
    <property type="entry name" value="SDR_fam"/>
</dbReference>
<dbReference type="AlphaFoldDB" id="A0A6J7CK79"/>
<protein>
    <submittedName>
        <fullName evidence="3">Unannotated protein</fullName>
    </submittedName>
</protein>
<comment type="similarity">
    <text evidence="1">Belongs to the short-chain dehydrogenases/reductases (SDR) family.</text>
</comment>
<dbReference type="PRINTS" id="PR00080">
    <property type="entry name" value="SDRFAMILY"/>
</dbReference>
<dbReference type="EMBL" id="CAFBLS010000006">
    <property type="protein sequence ID" value="CAB4858697.1"/>
    <property type="molecule type" value="Genomic_DNA"/>
</dbReference>
<dbReference type="InterPro" id="IPR036291">
    <property type="entry name" value="NAD(P)-bd_dom_sf"/>
</dbReference>
<name>A0A6J7CK79_9ZZZZ</name>
<evidence type="ECO:0000256" key="1">
    <source>
        <dbReference type="ARBA" id="ARBA00006484"/>
    </source>
</evidence>
<organism evidence="3">
    <name type="scientific">freshwater metagenome</name>
    <dbReference type="NCBI Taxonomy" id="449393"/>
    <lineage>
        <taxon>unclassified sequences</taxon>
        <taxon>metagenomes</taxon>
        <taxon>ecological metagenomes</taxon>
    </lineage>
</organism>
<dbReference type="PRINTS" id="PR00081">
    <property type="entry name" value="GDHRDH"/>
</dbReference>
<evidence type="ECO:0000256" key="2">
    <source>
        <dbReference type="ARBA" id="ARBA00023002"/>
    </source>
</evidence>
<evidence type="ECO:0000313" key="3">
    <source>
        <dbReference type="EMBL" id="CAB4858697.1"/>
    </source>
</evidence>
<dbReference type="CDD" id="cd05233">
    <property type="entry name" value="SDR_c"/>
    <property type="match status" value="1"/>
</dbReference>
<dbReference type="SUPFAM" id="SSF51735">
    <property type="entry name" value="NAD(P)-binding Rossmann-fold domains"/>
    <property type="match status" value="1"/>
</dbReference>
<gene>
    <name evidence="3" type="ORF">UFOPK3402_00091</name>
</gene>
<dbReference type="Pfam" id="PF13561">
    <property type="entry name" value="adh_short_C2"/>
    <property type="match status" value="1"/>
</dbReference>